<dbReference type="PANTHER" id="PTHR48041">
    <property type="entry name" value="ABC TRANSPORTER G FAMILY MEMBER 28"/>
    <property type="match status" value="1"/>
</dbReference>
<feature type="transmembrane region" description="Helical" evidence="9">
    <location>
        <begin position="603"/>
        <end position="626"/>
    </location>
</feature>
<dbReference type="SUPFAM" id="SSF52540">
    <property type="entry name" value="P-loop containing nucleoside triphosphate hydrolases"/>
    <property type="match status" value="1"/>
</dbReference>
<protein>
    <submittedName>
        <fullName evidence="12">Protein scarlet</fullName>
    </submittedName>
</protein>
<keyword evidence="4 9" id="KW-0812">Transmembrane</keyword>
<name>A0A6J3KSM2_9HYME</name>
<dbReference type="Pfam" id="PF19055">
    <property type="entry name" value="ABC2_membrane_7"/>
    <property type="match status" value="1"/>
</dbReference>
<evidence type="ECO:0000256" key="6">
    <source>
        <dbReference type="ARBA" id="ARBA00022840"/>
    </source>
</evidence>
<evidence type="ECO:0000313" key="12">
    <source>
        <dbReference type="RefSeq" id="XP_033355101.1"/>
    </source>
</evidence>
<evidence type="ECO:0000256" key="1">
    <source>
        <dbReference type="ARBA" id="ARBA00004141"/>
    </source>
</evidence>
<dbReference type="Pfam" id="PF01061">
    <property type="entry name" value="ABC2_membrane"/>
    <property type="match status" value="1"/>
</dbReference>
<dbReference type="InterPro" id="IPR017871">
    <property type="entry name" value="ABC_transporter-like_CS"/>
</dbReference>
<keyword evidence="11" id="KW-1185">Reference proteome</keyword>
<comment type="similarity">
    <text evidence="2">Belongs to the ABC transporter superfamily. ABCG family. Eye pigment precursor importer (TC 3.A.1.204) subfamily.</text>
</comment>
<feature type="transmembrane region" description="Helical" evidence="9">
    <location>
        <begin position="412"/>
        <end position="431"/>
    </location>
</feature>
<evidence type="ECO:0000256" key="8">
    <source>
        <dbReference type="ARBA" id="ARBA00023136"/>
    </source>
</evidence>
<evidence type="ECO:0000256" key="5">
    <source>
        <dbReference type="ARBA" id="ARBA00022741"/>
    </source>
</evidence>
<reference evidence="12" key="1">
    <citation type="submission" date="2025-08" db="UniProtKB">
        <authorList>
            <consortium name="RefSeq"/>
        </authorList>
    </citation>
    <scope>IDENTIFICATION</scope>
    <source>
        <tissue evidence="12">Muscle</tissue>
    </source>
</reference>
<dbReference type="AlphaFoldDB" id="A0A6J3KSM2"/>
<keyword evidence="5" id="KW-0547">Nucleotide-binding</keyword>
<dbReference type="InterPro" id="IPR050352">
    <property type="entry name" value="ABCG_transporters"/>
</dbReference>
<evidence type="ECO:0000256" key="4">
    <source>
        <dbReference type="ARBA" id="ARBA00022692"/>
    </source>
</evidence>
<keyword evidence="3" id="KW-0813">Transport</keyword>
<proteinExistence type="inferred from homology"/>
<keyword evidence="6" id="KW-0067">ATP-binding</keyword>
<dbReference type="InterPro" id="IPR003439">
    <property type="entry name" value="ABC_transporter-like_ATP-bd"/>
</dbReference>
<dbReference type="RefSeq" id="XP_033355101.1">
    <property type="nucleotide sequence ID" value="XM_033499210.1"/>
</dbReference>
<keyword evidence="8 9" id="KW-0472">Membrane</keyword>
<evidence type="ECO:0000256" key="2">
    <source>
        <dbReference type="ARBA" id="ARBA00005814"/>
    </source>
</evidence>
<dbReference type="PROSITE" id="PS00211">
    <property type="entry name" value="ABC_TRANSPORTER_1"/>
    <property type="match status" value="1"/>
</dbReference>
<dbReference type="GO" id="GO:0030659">
    <property type="term" value="C:cytoplasmic vesicle membrane"/>
    <property type="evidence" value="ECO:0007669"/>
    <property type="project" value="TreeGrafter"/>
</dbReference>
<gene>
    <name evidence="12" type="primary">LOC117236350</name>
</gene>
<dbReference type="GO" id="GO:0005524">
    <property type="term" value="F:ATP binding"/>
    <property type="evidence" value="ECO:0007669"/>
    <property type="project" value="UniProtKB-KW"/>
</dbReference>
<dbReference type="GeneID" id="117236350"/>
<dbReference type="Gene3D" id="3.40.50.300">
    <property type="entry name" value="P-loop containing nucleotide triphosphate hydrolases"/>
    <property type="match status" value="1"/>
</dbReference>
<dbReference type="PANTHER" id="PTHR48041:SF139">
    <property type="entry name" value="PROTEIN SCARLET"/>
    <property type="match status" value="1"/>
</dbReference>
<dbReference type="InterPro" id="IPR027417">
    <property type="entry name" value="P-loop_NTPase"/>
</dbReference>
<feature type="domain" description="ABC transporter" evidence="10">
    <location>
        <begin position="37"/>
        <end position="279"/>
    </location>
</feature>
<dbReference type="InterPro" id="IPR043926">
    <property type="entry name" value="ABCG_dom"/>
</dbReference>
<dbReference type="SMART" id="SM00382">
    <property type="entry name" value="AAA"/>
    <property type="match status" value="1"/>
</dbReference>
<feature type="transmembrane region" description="Helical" evidence="9">
    <location>
        <begin position="490"/>
        <end position="513"/>
    </location>
</feature>
<evidence type="ECO:0000256" key="7">
    <source>
        <dbReference type="ARBA" id="ARBA00022989"/>
    </source>
</evidence>
<keyword evidence="7 9" id="KW-1133">Transmembrane helix</keyword>
<comment type="subcellular location">
    <subcellularLocation>
        <location evidence="1">Membrane</location>
        <topology evidence="1">Multi-pass membrane protein</topology>
    </subcellularLocation>
</comment>
<feature type="transmembrane region" description="Helical" evidence="9">
    <location>
        <begin position="519"/>
        <end position="537"/>
    </location>
</feature>
<feature type="transmembrane region" description="Helical" evidence="9">
    <location>
        <begin position="451"/>
        <end position="478"/>
    </location>
</feature>
<dbReference type="GO" id="GO:0016887">
    <property type="term" value="F:ATP hydrolysis activity"/>
    <property type="evidence" value="ECO:0007669"/>
    <property type="project" value="InterPro"/>
</dbReference>
<dbReference type="InterPro" id="IPR013525">
    <property type="entry name" value="ABC2_TM"/>
</dbReference>
<dbReference type="Pfam" id="PF00005">
    <property type="entry name" value="ABC_tran"/>
    <property type="match status" value="1"/>
</dbReference>
<dbReference type="GO" id="GO:0140359">
    <property type="term" value="F:ABC-type transporter activity"/>
    <property type="evidence" value="ECO:0007669"/>
    <property type="project" value="InterPro"/>
</dbReference>
<dbReference type="PROSITE" id="PS50893">
    <property type="entry name" value="ABC_TRANSPORTER_2"/>
    <property type="match status" value="1"/>
</dbReference>
<dbReference type="Proteomes" id="UP000504631">
    <property type="component" value="Unplaced"/>
</dbReference>
<accession>A0A6J3KSM2</accession>
<evidence type="ECO:0000259" key="10">
    <source>
        <dbReference type="PROSITE" id="PS50893"/>
    </source>
</evidence>
<sequence>MYVLKENQWFSKTQAHLTEEDTVCLRGVTLTWRDLSVYAMDRGRKNMFKQLINNVKGAAKPGDLTAIIGASGAGKSSLMAALAFRTGPELLIHGDIRANGTPVDSSYMMHNSGYMHQEDIFVATMTVIEHLWFMARMKLDGRVQVLDIRRKIDSLLRDVGLTSRRDVRIGSSDTDDKVLSGGEKKRLSFATELLTDPKILFLDEPTTGQDSHSANCLISQLKSFAAKGRTVLCTIHQPSSTIFSWFDRIILIAEGRVAFAGGIDQAVEFFASQGYECPRKYNPADFLIAIVATGSKNENGEEIAHEICDVFSTSKAYNEIDRILETQMQSMHSVNSRSELLSDDKFITRKEARYCSRLYWLIYRHFLQVLRDPSVQIIRILQKVSVATIAGLCFVGAVNFDQLGIQATQGVIFILVSENAFFPMYATLALIPQELPLLRREYRAGMYPVYLYYAARILSLIPGLIIEPLLFATIIYWLAGLRDNVETFGFTLLVLLLTINVSTACGCFFSTAFESVPLAMAYLIPFDYILMITMGPFLKLGSLPLYIQWIKYISWLLHSSEALSILQWNGVHNISCETTDPELPCITEGIDVLHRYDFDETNFWMDMLSMIVIYLVFHILACVCLWNRCRCK</sequence>
<dbReference type="KEGG" id="bvk:117236350"/>
<evidence type="ECO:0000256" key="3">
    <source>
        <dbReference type="ARBA" id="ARBA00022448"/>
    </source>
</evidence>
<evidence type="ECO:0000313" key="11">
    <source>
        <dbReference type="Proteomes" id="UP000504631"/>
    </source>
</evidence>
<evidence type="ECO:0000256" key="9">
    <source>
        <dbReference type="SAM" id="Phobius"/>
    </source>
</evidence>
<dbReference type="GO" id="GO:0005886">
    <property type="term" value="C:plasma membrane"/>
    <property type="evidence" value="ECO:0007669"/>
    <property type="project" value="TreeGrafter"/>
</dbReference>
<organism evidence="11 12">
    <name type="scientific">Bombus vosnesenskii</name>
    <dbReference type="NCBI Taxonomy" id="207650"/>
    <lineage>
        <taxon>Eukaryota</taxon>
        <taxon>Metazoa</taxon>
        <taxon>Ecdysozoa</taxon>
        <taxon>Arthropoda</taxon>
        <taxon>Hexapoda</taxon>
        <taxon>Insecta</taxon>
        <taxon>Pterygota</taxon>
        <taxon>Neoptera</taxon>
        <taxon>Endopterygota</taxon>
        <taxon>Hymenoptera</taxon>
        <taxon>Apocrita</taxon>
        <taxon>Aculeata</taxon>
        <taxon>Apoidea</taxon>
        <taxon>Anthophila</taxon>
        <taxon>Apidae</taxon>
        <taxon>Bombus</taxon>
        <taxon>Pyrobombus</taxon>
    </lineage>
</organism>
<dbReference type="InterPro" id="IPR003593">
    <property type="entry name" value="AAA+_ATPase"/>
</dbReference>